<protein>
    <submittedName>
        <fullName evidence="2">Uncharacterized protein</fullName>
    </submittedName>
</protein>
<dbReference type="RefSeq" id="WP_014709040.1">
    <property type="nucleotide sequence ID" value="NZ_AP014925.1"/>
</dbReference>
<dbReference type="Proteomes" id="UP000067008">
    <property type="component" value="Chromosome 2"/>
</dbReference>
<evidence type="ECO:0000313" key="4">
    <source>
        <dbReference type="Proteomes" id="UP000067008"/>
    </source>
</evidence>
<reference evidence="2 4" key="1">
    <citation type="submission" date="2015-07" db="EMBL/GenBank/DDBJ databases">
        <title>Complete genome sequence of Prevotella intermedia strain 17-2.</title>
        <authorList>
            <person name="Nambu T."/>
        </authorList>
    </citation>
    <scope>NUCLEOTIDE SEQUENCE [LARGE SCALE GENOMIC DNA]</scope>
    <source>
        <strain evidence="2 4">17-2</strain>
    </source>
</reference>
<reference evidence="3 5" key="2">
    <citation type="journal article" date="2016" name="DNA Res.">
        <title>The complete genome sequencing of Prevotella intermedia strain OMA14 and a subsequent fine-scale, intra-species genomic comparison reveal an unusual amplification of conjugative and mobile transposons and identify a novel Prevotella-lineage-specific repeat.</title>
        <authorList>
            <person name="Naito M."/>
            <person name="Ogura Y."/>
            <person name="Itoh T."/>
            <person name="Shoji M."/>
            <person name="Okamoto M."/>
            <person name="Hayashi T."/>
            <person name="Nakayama K."/>
        </authorList>
    </citation>
    <scope>NUCLEOTIDE SEQUENCE [LARGE SCALE GENOMIC DNA]</scope>
    <source>
        <strain evidence="3 5">OMA14</strain>
    </source>
</reference>
<keyword evidence="1" id="KW-0175">Coiled coil</keyword>
<name>A0A0H5AZ52_PREIN</name>
<accession>A0A0H5AZ52</accession>
<dbReference type="Proteomes" id="UP000217431">
    <property type="component" value="Chromosome II"/>
</dbReference>
<evidence type="ECO:0000313" key="5">
    <source>
        <dbReference type="Proteomes" id="UP000217431"/>
    </source>
</evidence>
<organism evidence="2 4">
    <name type="scientific">Prevotella intermedia</name>
    <dbReference type="NCBI Taxonomy" id="28131"/>
    <lineage>
        <taxon>Bacteria</taxon>
        <taxon>Pseudomonadati</taxon>
        <taxon>Bacteroidota</taxon>
        <taxon>Bacteroidia</taxon>
        <taxon>Bacteroidales</taxon>
        <taxon>Prevotellaceae</taxon>
        <taxon>Prevotella</taxon>
    </lineage>
</organism>
<evidence type="ECO:0000313" key="3">
    <source>
        <dbReference type="EMBL" id="BAU18542.1"/>
    </source>
</evidence>
<dbReference type="EMBL" id="AP014598">
    <property type="protein sequence ID" value="BAU18542.1"/>
    <property type="molecule type" value="Genomic_DNA"/>
</dbReference>
<dbReference type="STRING" id="28131.BWX40_00555"/>
<dbReference type="PATRIC" id="fig|28131.4.peg.1027"/>
<evidence type="ECO:0000313" key="2">
    <source>
        <dbReference type="EMBL" id="BAR95088.1"/>
    </source>
</evidence>
<gene>
    <name evidence="2" type="ORF">PI172_0360</name>
    <name evidence="3" type="ORF">PIOMA14_II_0037</name>
</gene>
<feature type="coiled-coil region" evidence="1">
    <location>
        <begin position="4"/>
        <end position="31"/>
    </location>
</feature>
<dbReference type="AlphaFoldDB" id="A0A0H5AZ52"/>
<proteinExistence type="predicted"/>
<dbReference type="EMBL" id="AP014925">
    <property type="protein sequence ID" value="BAR95088.1"/>
    <property type="molecule type" value="Genomic_DNA"/>
</dbReference>
<sequence length="94" mass="11227">MGLIMDKYNKMNNLMQEYEKLAQTNLNLALRKMIDLYFSQEYDNCFNYDVYDGIELWLQENADKQLISYIKSKYDKDISGYTKLMEVIEAGINR</sequence>
<evidence type="ECO:0000256" key="1">
    <source>
        <dbReference type="SAM" id="Coils"/>
    </source>
</evidence>